<feature type="compositionally biased region" description="Polar residues" evidence="1">
    <location>
        <begin position="417"/>
        <end position="427"/>
    </location>
</feature>
<feature type="compositionally biased region" description="Acidic residues" evidence="1">
    <location>
        <begin position="535"/>
        <end position="550"/>
    </location>
</feature>
<evidence type="ECO:0000313" key="2">
    <source>
        <dbReference type="EMBL" id="GAQ84743.1"/>
    </source>
</evidence>
<feature type="compositionally biased region" description="Acidic residues" evidence="1">
    <location>
        <begin position="346"/>
        <end position="357"/>
    </location>
</feature>
<feature type="region of interest" description="Disordered" evidence="1">
    <location>
        <begin position="264"/>
        <end position="572"/>
    </location>
</feature>
<reference evidence="2 3" key="1">
    <citation type="journal article" date="2014" name="Nat. Commun.">
        <title>Klebsormidium flaccidum genome reveals primary factors for plant terrestrial adaptation.</title>
        <authorList>
            <person name="Hori K."/>
            <person name="Maruyama F."/>
            <person name="Fujisawa T."/>
            <person name="Togashi T."/>
            <person name="Yamamoto N."/>
            <person name="Seo M."/>
            <person name="Sato S."/>
            <person name="Yamada T."/>
            <person name="Mori H."/>
            <person name="Tajima N."/>
            <person name="Moriyama T."/>
            <person name="Ikeuchi M."/>
            <person name="Watanabe M."/>
            <person name="Wada H."/>
            <person name="Kobayashi K."/>
            <person name="Saito M."/>
            <person name="Masuda T."/>
            <person name="Sasaki-Sekimoto Y."/>
            <person name="Mashiguchi K."/>
            <person name="Awai K."/>
            <person name="Shimojima M."/>
            <person name="Masuda S."/>
            <person name="Iwai M."/>
            <person name="Nobusawa T."/>
            <person name="Narise T."/>
            <person name="Kondo S."/>
            <person name="Saito H."/>
            <person name="Sato R."/>
            <person name="Murakawa M."/>
            <person name="Ihara Y."/>
            <person name="Oshima-Yamada Y."/>
            <person name="Ohtaka K."/>
            <person name="Satoh M."/>
            <person name="Sonobe K."/>
            <person name="Ishii M."/>
            <person name="Ohtani R."/>
            <person name="Kanamori-Sato M."/>
            <person name="Honoki R."/>
            <person name="Miyazaki D."/>
            <person name="Mochizuki H."/>
            <person name="Umetsu J."/>
            <person name="Higashi K."/>
            <person name="Shibata D."/>
            <person name="Kamiya Y."/>
            <person name="Sato N."/>
            <person name="Nakamura Y."/>
            <person name="Tabata S."/>
            <person name="Ida S."/>
            <person name="Kurokawa K."/>
            <person name="Ohta H."/>
        </authorList>
    </citation>
    <scope>NUCLEOTIDE SEQUENCE [LARGE SCALE GENOMIC DNA]</scope>
    <source>
        <strain evidence="2 3">NIES-2285</strain>
    </source>
</reference>
<dbReference type="Proteomes" id="UP000054558">
    <property type="component" value="Unassembled WGS sequence"/>
</dbReference>
<evidence type="ECO:0000313" key="3">
    <source>
        <dbReference type="Proteomes" id="UP000054558"/>
    </source>
</evidence>
<feature type="compositionally biased region" description="Polar residues" evidence="1">
    <location>
        <begin position="269"/>
        <end position="278"/>
    </location>
</feature>
<organism evidence="2 3">
    <name type="scientific">Klebsormidium nitens</name>
    <name type="common">Green alga</name>
    <name type="synonym">Ulothrix nitens</name>
    <dbReference type="NCBI Taxonomy" id="105231"/>
    <lineage>
        <taxon>Eukaryota</taxon>
        <taxon>Viridiplantae</taxon>
        <taxon>Streptophyta</taxon>
        <taxon>Klebsormidiophyceae</taxon>
        <taxon>Klebsormidiales</taxon>
        <taxon>Klebsormidiaceae</taxon>
        <taxon>Klebsormidium</taxon>
    </lineage>
</organism>
<sequence length="572" mass="61708">MGCNGPQLHFSEKQRVHFWRELSGKLGSWQSVGSASCTQASGDAQADSSATAECVDSRTVHQLSRWQTLPCHNSKGRQPRCLRARKAPLLLDYRLPSGELVASAARGFLTNSKRGHRIFQKVAGTLGQRAQEELGSAGLLWSKAAWDGSLHAAMAALQSLAGTVDAGLQEGFEKVLTSIRQAHMEGLKQRETYNDTFQRSGLYYSSAPKSRRLTATLLIIGGIEPNPGWGGDEVSDYAAQGRTTLGSDIDRGWPLVPLPSLEEVYGSPPSRQAQSMHSQFEAWRSQARLSEQISGGNQRSATSAASESGSELSDMEDEGEDIEGAEFESVDEPQDVGTSRDRAFIDDEDASEDEENEVIAQGRFRVARGSSSDSDVPLLLARRFKPQAPGRATKALQTSRRARSPPSWSRASAEEGSPSQGFSSTVSDGGWADQQLPPATGGRILLQRSEEAAMDTESGSDELPGFRKRRVLDGAARSPQIRRRRRVLLSSSEPSGETGSVSARRSGAAGSEEEVQERGADELVPGVGASFDGSPEPEDDGSLDESDFGEEFATLCVIEPRPRRATISRAKP</sequence>
<keyword evidence="3" id="KW-1185">Reference proteome</keyword>
<gene>
    <name evidence="2" type="ORF">KFL_002040020</name>
</gene>
<feature type="compositionally biased region" description="Acidic residues" evidence="1">
    <location>
        <begin position="313"/>
        <end position="334"/>
    </location>
</feature>
<accession>A0A1Y1I2Q0</accession>
<feature type="compositionally biased region" description="Low complexity" evidence="1">
    <location>
        <begin position="300"/>
        <end position="312"/>
    </location>
</feature>
<protein>
    <submittedName>
        <fullName evidence="2">Uncharacterized protein</fullName>
    </submittedName>
</protein>
<dbReference type="AlphaFoldDB" id="A0A1Y1I2Q0"/>
<feature type="compositionally biased region" description="Polar residues" evidence="1">
    <location>
        <begin position="287"/>
        <end position="299"/>
    </location>
</feature>
<name>A0A1Y1I2Q0_KLENI</name>
<proteinExistence type="predicted"/>
<feature type="compositionally biased region" description="Polar residues" evidence="1">
    <location>
        <begin position="489"/>
        <end position="501"/>
    </location>
</feature>
<evidence type="ECO:0000256" key="1">
    <source>
        <dbReference type="SAM" id="MobiDB-lite"/>
    </source>
</evidence>
<dbReference type="EMBL" id="DF237153">
    <property type="protein sequence ID" value="GAQ84743.1"/>
    <property type="molecule type" value="Genomic_DNA"/>
</dbReference>
<feature type="compositionally biased region" description="Basic residues" evidence="1">
    <location>
        <begin position="563"/>
        <end position="572"/>
    </location>
</feature>